<keyword evidence="2" id="KW-1185">Reference proteome</keyword>
<evidence type="ECO:0000313" key="1">
    <source>
        <dbReference type="EMBL" id="CAC5423995.1"/>
    </source>
</evidence>
<protein>
    <submittedName>
        <fullName evidence="1">Uncharacterized protein</fullName>
    </submittedName>
</protein>
<accession>A0A6J8EWW5</accession>
<dbReference type="AlphaFoldDB" id="A0A6J8EWW5"/>
<gene>
    <name evidence="1" type="ORF">MCOR_55950</name>
</gene>
<name>A0A6J8EWW5_MYTCO</name>
<dbReference type="OrthoDB" id="6070753at2759"/>
<sequence>MCWLDVQLRRQINMIRLWLRIIRMSESRLPKKICLWDKQNSHRNSWSFDVKSILNKYNLSQYYQESSTLELGVKAFLDIVMEKLTDIGSEKWKTNVNGMPKLRTYIKIKESYCQEQIINKTMSSKQRSVISKLRSGTFPIEIEIGRYRQKPKSERLCKRYIF</sequence>
<dbReference type="EMBL" id="CACVKT020009955">
    <property type="protein sequence ID" value="CAC5423995.1"/>
    <property type="molecule type" value="Genomic_DNA"/>
</dbReference>
<organism evidence="1 2">
    <name type="scientific">Mytilus coruscus</name>
    <name type="common">Sea mussel</name>
    <dbReference type="NCBI Taxonomy" id="42192"/>
    <lineage>
        <taxon>Eukaryota</taxon>
        <taxon>Metazoa</taxon>
        <taxon>Spiralia</taxon>
        <taxon>Lophotrochozoa</taxon>
        <taxon>Mollusca</taxon>
        <taxon>Bivalvia</taxon>
        <taxon>Autobranchia</taxon>
        <taxon>Pteriomorphia</taxon>
        <taxon>Mytilida</taxon>
        <taxon>Mytiloidea</taxon>
        <taxon>Mytilidae</taxon>
        <taxon>Mytilinae</taxon>
        <taxon>Mytilus</taxon>
    </lineage>
</organism>
<reference evidence="1 2" key="1">
    <citation type="submission" date="2020-06" db="EMBL/GenBank/DDBJ databases">
        <authorList>
            <person name="Li R."/>
            <person name="Bekaert M."/>
        </authorList>
    </citation>
    <scope>NUCLEOTIDE SEQUENCE [LARGE SCALE GENOMIC DNA]</scope>
    <source>
        <strain evidence="2">wild</strain>
    </source>
</reference>
<proteinExistence type="predicted"/>
<dbReference type="Proteomes" id="UP000507470">
    <property type="component" value="Unassembled WGS sequence"/>
</dbReference>
<evidence type="ECO:0000313" key="2">
    <source>
        <dbReference type="Proteomes" id="UP000507470"/>
    </source>
</evidence>